<dbReference type="Proteomes" id="UP000194860">
    <property type="component" value="Unassembled WGS sequence"/>
</dbReference>
<dbReference type="InterPro" id="IPR009006">
    <property type="entry name" value="Ala_racemase/Decarboxylase_C"/>
</dbReference>
<keyword evidence="4" id="KW-0456">Lyase</keyword>
<dbReference type="PANTHER" id="PTHR43727">
    <property type="entry name" value="DIAMINOPIMELATE DECARBOXYLASE"/>
    <property type="match status" value="1"/>
</dbReference>
<dbReference type="PANTHER" id="PTHR43727:SF2">
    <property type="entry name" value="GROUP IV DECARBOXYLASE"/>
    <property type="match status" value="1"/>
</dbReference>
<evidence type="ECO:0000259" key="9">
    <source>
        <dbReference type="Pfam" id="PF02784"/>
    </source>
</evidence>
<protein>
    <recommendedName>
        <fullName evidence="5">Diaminopimelate decarboxylase</fullName>
        <ecNumber evidence="5">4.1.1.20</ecNumber>
    </recommendedName>
</protein>
<dbReference type="InterPro" id="IPR022643">
    <property type="entry name" value="De-COase2_C"/>
</dbReference>
<evidence type="ECO:0000256" key="3">
    <source>
        <dbReference type="ARBA" id="ARBA00022898"/>
    </source>
</evidence>
<gene>
    <name evidence="10" type="ORF">BK732_05255</name>
</gene>
<dbReference type="InterPro" id="IPR000183">
    <property type="entry name" value="Orn/DAP/Arg_de-COase"/>
</dbReference>
<comment type="cofactor">
    <cofactor evidence="1 6">
        <name>pyridoxal 5'-phosphate</name>
        <dbReference type="ChEBI" id="CHEBI:597326"/>
    </cofactor>
</comment>
<dbReference type="Pfam" id="PF00278">
    <property type="entry name" value="Orn_DAP_Arg_deC"/>
    <property type="match status" value="1"/>
</dbReference>
<accession>A0A243ALF3</accession>
<dbReference type="PRINTS" id="PR01179">
    <property type="entry name" value="ODADCRBXLASE"/>
</dbReference>
<dbReference type="FunFam" id="3.20.20.10:FF:000003">
    <property type="entry name" value="Diaminopimelate decarboxylase"/>
    <property type="match status" value="1"/>
</dbReference>
<dbReference type="NCBIfam" id="TIGR01048">
    <property type="entry name" value="lysA"/>
    <property type="match status" value="1"/>
</dbReference>
<dbReference type="InterPro" id="IPR022644">
    <property type="entry name" value="De-COase2_N"/>
</dbReference>
<comment type="caution">
    <text evidence="10">The sequence shown here is derived from an EMBL/GenBank/DDBJ whole genome shotgun (WGS) entry which is preliminary data.</text>
</comment>
<dbReference type="AlphaFoldDB" id="A0A243ALF3"/>
<dbReference type="EMBL" id="NFDG01000038">
    <property type="protein sequence ID" value="OTY26750.1"/>
    <property type="molecule type" value="Genomic_DNA"/>
</dbReference>
<dbReference type="RefSeq" id="WP_088031182.1">
    <property type="nucleotide sequence ID" value="NZ_NFDG01000038.1"/>
</dbReference>
<dbReference type="Gene3D" id="3.20.20.10">
    <property type="entry name" value="Alanine racemase"/>
    <property type="match status" value="1"/>
</dbReference>
<dbReference type="GO" id="GO:0006596">
    <property type="term" value="P:polyamine biosynthetic process"/>
    <property type="evidence" value="ECO:0007669"/>
    <property type="project" value="InterPro"/>
</dbReference>
<feature type="active site" description="Proton donor" evidence="6">
    <location>
        <position position="348"/>
    </location>
</feature>
<evidence type="ECO:0000256" key="1">
    <source>
        <dbReference type="ARBA" id="ARBA00001933"/>
    </source>
</evidence>
<organism evidence="10 11">
    <name type="scientific">Bacillus thuringiensis serovar navarrensis</name>
    <dbReference type="NCBI Taxonomy" id="339658"/>
    <lineage>
        <taxon>Bacteria</taxon>
        <taxon>Bacillati</taxon>
        <taxon>Bacillota</taxon>
        <taxon>Bacilli</taxon>
        <taxon>Bacillales</taxon>
        <taxon>Bacillaceae</taxon>
        <taxon>Bacillus</taxon>
        <taxon>Bacillus cereus group</taxon>
    </lineage>
</organism>
<sequence>MITTNKLNIEKNNLLEVVKKIGTPAYVYDASVIQEQVYKLLNLHKAIQLFYSLKANPNPSIVKLIYDLGANLEICSLKELEIIKKIGVSPERVLYLGPGKTEEEIRKVFEYGVKYFIVESLQEMQKVNNIAQEKEVTVRVGIRINPSVSAKGSKLTMGGKPRQFGMDEEQLENIFELEERLSNLKIVGIHVYNGTRILSSDVFIENTAYILNLAKKVQEQFHVKLDYIDIGGGMGIPYFSNESTLDLDDISDRLHAMIQEFYSSFGEEIPIFLESGRYVVGESGIYVTKVLYEKKSKNCDFLTVDGGTHHHMAAGGMGNALKKNFPIKVLNKWSDEPNTEYYISGPLCTPNDLIAKKISLPKSQPGDYIGILNAGAYGLTASPVLFLSHHLPTEVLVKDDKYIVIRKKTEYDLPVVQTFES</sequence>
<evidence type="ECO:0000256" key="7">
    <source>
        <dbReference type="RuleBase" id="RU003737"/>
    </source>
</evidence>
<evidence type="ECO:0000256" key="6">
    <source>
        <dbReference type="PIRSR" id="PIRSR600183-50"/>
    </source>
</evidence>
<dbReference type="SUPFAM" id="SSF50621">
    <property type="entry name" value="Alanine racemase C-terminal domain-like"/>
    <property type="match status" value="1"/>
</dbReference>
<evidence type="ECO:0000313" key="11">
    <source>
        <dbReference type="Proteomes" id="UP000194860"/>
    </source>
</evidence>
<keyword evidence="3 6" id="KW-0663">Pyridoxal phosphate</keyword>
<keyword evidence="2" id="KW-0210">Decarboxylase</keyword>
<dbReference type="InterPro" id="IPR002433">
    <property type="entry name" value="Orn_de-COase"/>
</dbReference>
<evidence type="ECO:0000259" key="8">
    <source>
        <dbReference type="Pfam" id="PF00278"/>
    </source>
</evidence>
<evidence type="ECO:0000256" key="4">
    <source>
        <dbReference type="ARBA" id="ARBA00023239"/>
    </source>
</evidence>
<feature type="modified residue" description="N6-(pyridoxal phosphate)lysine" evidence="6">
    <location>
        <position position="54"/>
    </location>
</feature>
<dbReference type="InterPro" id="IPR029066">
    <property type="entry name" value="PLP-binding_barrel"/>
</dbReference>
<evidence type="ECO:0000256" key="2">
    <source>
        <dbReference type="ARBA" id="ARBA00022793"/>
    </source>
</evidence>
<comment type="similarity">
    <text evidence="7">Belongs to the Orn/Lys/Arg decarboxylase class-II family.</text>
</comment>
<dbReference type="GO" id="GO:0009089">
    <property type="term" value="P:lysine biosynthetic process via diaminopimelate"/>
    <property type="evidence" value="ECO:0007669"/>
    <property type="project" value="UniProtKB-UniRule"/>
</dbReference>
<dbReference type="EC" id="4.1.1.20" evidence="5"/>
<evidence type="ECO:0000256" key="5">
    <source>
        <dbReference type="NCBIfam" id="TIGR01048"/>
    </source>
</evidence>
<proteinExistence type="inferred from homology"/>
<dbReference type="SUPFAM" id="SSF51419">
    <property type="entry name" value="PLP-binding barrel"/>
    <property type="match status" value="1"/>
</dbReference>
<feature type="domain" description="Orn/DAP/Arg decarboxylase 2 C-terminal" evidence="8">
    <location>
        <begin position="26"/>
        <end position="375"/>
    </location>
</feature>
<evidence type="ECO:0000313" key="10">
    <source>
        <dbReference type="EMBL" id="OTY26750.1"/>
    </source>
</evidence>
<reference evidence="10 11" key="1">
    <citation type="submission" date="2016-10" db="EMBL/GenBank/DDBJ databases">
        <title>Comparative genomics of Bacillus thuringiensis reveals a path to pathogens against multiple invertebrate hosts.</title>
        <authorList>
            <person name="Zheng J."/>
            <person name="Gao Q."/>
            <person name="Liu H."/>
            <person name="Peng D."/>
            <person name="Ruan L."/>
            <person name="Sun M."/>
        </authorList>
    </citation>
    <scope>NUCLEOTIDE SEQUENCE [LARGE SCALE GENOMIC DNA]</scope>
    <source>
        <strain evidence="10">BGSC 4BM1</strain>
    </source>
</reference>
<feature type="domain" description="Orn/DAP/Arg decarboxylase 2 N-terminal" evidence="9">
    <location>
        <begin position="33"/>
        <end position="280"/>
    </location>
</feature>
<dbReference type="Pfam" id="PF02784">
    <property type="entry name" value="Orn_Arg_deC_N"/>
    <property type="match status" value="1"/>
</dbReference>
<dbReference type="InterPro" id="IPR002986">
    <property type="entry name" value="DAP_deCOOHase_LysA"/>
</dbReference>
<dbReference type="Gene3D" id="2.40.37.10">
    <property type="entry name" value="Lyase, Ornithine Decarboxylase, Chain A, domain 1"/>
    <property type="match status" value="1"/>
</dbReference>
<dbReference type="GO" id="GO:0008836">
    <property type="term" value="F:diaminopimelate decarboxylase activity"/>
    <property type="evidence" value="ECO:0007669"/>
    <property type="project" value="UniProtKB-UniRule"/>
</dbReference>
<dbReference type="PRINTS" id="PR01182">
    <property type="entry name" value="ORNDCRBXLASE"/>
</dbReference>
<name>A0A243ALF3_BACTU</name>